<evidence type="ECO:0000313" key="2">
    <source>
        <dbReference type="Proteomes" id="UP000199093"/>
    </source>
</evidence>
<accession>A0A1G8SNR2</accession>
<dbReference type="Proteomes" id="UP000199093">
    <property type="component" value="Unassembled WGS sequence"/>
</dbReference>
<proteinExistence type="predicted"/>
<keyword evidence="2" id="KW-1185">Reference proteome</keyword>
<name>A0A1G8SNR2_9RHOB</name>
<gene>
    <name evidence="1" type="ORF">SAMN04487993_102563</name>
</gene>
<reference evidence="2" key="1">
    <citation type="submission" date="2016-10" db="EMBL/GenBank/DDBJ databases">
        <authorList>
            <person name="Varghese N."/>
            <person name="Submissions S."/>
        </authorList>
    </citation>
    <scope>NUCLEOTIDE SEQUENCE [LARGE SCALE GENOMIC DNA]</scope>
    <source>
        <strain evidence="2">DSM 26424</strain>
    </source>
</reference>
<evidence type="ECO:0008006" key="3">
    <source>
        <dbReference type="Google" id="ProtNLM"/>
    </source>
</evidence>
<sequence>MIAVGLCRAEEAGEFDHVQTGPLALLWQPDGTDTDRLDRCLAAQEQLGAFLPFSPRQAPKLAAACDWIRPRIAALSAALDDLAGQGEMLVTLQPDTTGSGPPSSSGRDWLRERTLQHARLRAMQDCLRDLLPGAHLLPTSPGAPVEATVLLPPDLMHSHARTLHAACPEGVDCRVSGPWPAFGYAAALTARLTEPT</sequence>
<organism evidence="1 2">
    <name type="scientific">Salipiger marinus</name>
    <dbReference type="NCBI Taxonomy" id="555512"/>
    <lineage>
        <taxon>Bacteria</taxon>
        <taxon>Pseudomonadati</taxon>
        <taxon>Pseudomonadota</taxon>
        <taxon>Alphaproteobacteria</taxon>
        <taxon>Rhodobacterales</taxon>
        <taxon>Roseobacteraceae</taxon>
        <taxon>Salipiger</taxon>
    </lineage>
</organism>
<protein>
    <recommendedName>
        <fullName evidence="3">Gas vesicle synthesis protein GvpL/GvpF</fullName>
    </recommendedName>
</protein>
<dbReference type="AlphaFoldDB" id="A0A1G8SNR2"/>
<dbReference type="EMBL" id="FNEJ01000025">
    <property type="protein sequence ID" value="SDJ30899.1"/>
    <property type="molecule type" value="Genomic_DNA"/>
</dbReference>
<dbReference type="RefSeq" id="WP_089851018.1">
    <property type="nucleotide sequence ID" value="NZ_FNEJ01000025.1"/>
</dbReference>
<dbReference type="STRING" id="555512.SAMN04487993_102563"/>
<evidence type="ECO:0000313" key="1">
    <source>
        <dbReference type="EMBL" id="SDJ30899.1"/>
    </source>
</evidence>